<keyword evidence="4" id="KW-0812">Transmembrane</keyword>
<keyword evidence="2" id="KW-0677">Repeat</keyword>
<name>A0A7R9Q8X2_9ACAR</name>
<keyword evidence="6" id="KW-1185">Reference proteome</keyword>
<sequence length="807" mass="90997">MCVLWVTHLHRYVCGQCPWSRSADLLDLHSDCICGYNNVQRLTIQCSPVNFTQLMTAIHLSVQKMPIDMLYINNSTLTTIPGGVFKNLDVLNLHISNSKLETISLDAFNGLEDKLMTLSIQNTQIKQLPHLQIQKLRALKSLDLSNNKLVSIESNAFANMQLTTIKLSDNNITLSDHAFHGLESTLKNLNLKATNLQSIPTAIGNLSSLAFLDLAQNKIKDIAPDLLLNLHSLTAINLERNQIERLHHRVFAGVNDSLSSLSLLNNLLVHFPSDAISQLTGLRVLDLGFNAIQEIPFEAFRDNTLLTLLALDGNPLHTIPFEAFQHLNSTLRGLSIGGKHLECDCRLRWIIQWISEHNLQVTSRERNPQFCGKPDNLRRKSFLSINESEMICEESMQTSHQMRATEQIASSSSTTIGPQTTADSHPEDSSPVLSASSLLKVHSTHSNDTTNGSVYEVMDSTPMMTTTLTPTSKGSEIVKKSPLSRAMFGSDSIKIIDAFFHNNSISIEWEPIKSNNAGYQVVYRFFGSRDFKKGPLMTTSQRRYKTPTIPSNECVVICVISLEDHSYNKLNNIPLNQCRELRRDGNRISDLDKIVIAVSAAVCVFVIFAVFIFSCCYHKSNKSTKTTTPLTKSDHEWETVSVYSTRSIPRARMYHMDTTVNNSQHNLVLDDTRSHISNCYQTTNPYMKHRSIADGQSNRSYSMARNSHSIGDNPELTKSHQSLSALSRHQPYNHNNNNNNSHKKHRKKGHHNRLISTNSLHSLTEYESDWNYGSHPRIANNWKDNALDIYVDQNYVISTNGRNKYLK</sequence>
<dbReference type="PROSITE" id="PS51450">
    <property type="entry name" value="LRR"/>
    <property type="match status" value="2"/>
</dbReference>
<dbReference type="InterPro" id="IPR001611">
    <property type="entry name" value="Leu-rich_rpt"/>
</dbReference>
<dbReference type="InterPro" id="IPR003591">
    <property type="entry name" value="Leu-rich_rpt_typical-subtyp"/>
</dbReference>
<protein>
    <submittedName>
        <fullName evidence="5">Uncharacterized protein</fullName>
    </submittedName>
</protein>
<dbReference type="EMBL" id="OC914847">
    <property type="protein sequence ID" value="CAD7636753.1"/>
    <property type="molecule type" value="Genomic_DNA"/>
</dbReference>
<gene>
    <name evidence="5" type="ORF">ONB1V03_LOCUS398</name>
</gene>
<evidence type="ECO:0000256" key="4">
    <source>
        <dbReference type="SAM" id="Phobius"/>
    </source>
</evidence>
<keyword evidence="4" id="KW-0472">Membrane</keyword>
<dbReference type="Gene3D" id="3.80.10.10">
    <property type="entry name" value="Ribonuclease Inhibitor"/>
    <property type="match status" value="2"/>
</dbReference>
<accession>A0A7R9Q8X2</accession>
<feature type="compositionally biased region" description="Low complexity" evidence="3">
    <location>
        <begin position="461"/>
        <end position="471"/>
    </location>
</feature>
<proteinExistence type="predicted"/>
<dbReference type="Pfam" id="PF13306">
    <property type="entry name" value="LRR_5"/>
    <property type="match status" value="1"/>
</dbReference>
<organism evidence="5">
    <name type="scientific">Oppiella nova</name>
    <dbReference type="NCBI Taxonomy" id="334625"/>
    <lineage>
        <taxon>Eukaryota</taxon>
        <taxon>Metazoa</taxon>
        <taxon>Ecdysozoa</taxon>
        <taxon>Arthropoda</taxon>
        <taxon>Chelicerata</taxon>
        <taxon>Arachnida</taxon>
        <taxon>Acari</taxon>
        <taxon>Acariformes</taxon>
        <taxon>Sarcoptiformes</taxon>
        <taxon>Oribatida</taxon>
        <taxon>Brachypylina</taxon>
        <taxon>Oppioidea</taxon>
        <taxon>Oppiidae</taxon>
        <taxon>Oppiella</taxon>
    </lineage>
</organism>
<keyword evidence="1" id="KW-0433">Leucine-rich repeat</keyword>
<evidence type="ECO:0000313" key="5">
    <source>
        <dbReference type="EMBL" id="CAD7636753.1"/>
    </source>
</evidence>
<evidence type="ECO:0000256" key="3">
    <source>
        <dbReference type="SAM" id="MobiDB-lite"/>
    </source>
</evidence>
<feature type="transmembrane region" description="Helical" evidence="4">
    <location>
        <begin position="594"/>
        <end position="617"/>
    </location>
</feature>
<feature type="compositionally biased region" description="Polar residues" evidence="3">
    <location>
        <begin position="695"/>
        <end position="710"/>
    </location>
</feature>
<feature type="region of interest" description="Disordered" evidence="3">
    <location>
        <begin position="394"/>
        <end position="474"/>
    </location>
</feature>
<feature type="compositionally biased region" description="Polar residues" evidence="3">
    <location>
        <begin position="719"/>
        <end position="732"/>
    </location>
</feature>
<reference evidence="5" key="1">
    <citation type="submission" date="2020-11" db="EMBL/GenBank/DDBJ databases">
        <authorList>
            <person name="Tran Van P."/>
        </authorList>
    </citation>
    <scope>NUCLEOTIDE SEQUENCE</scope>
</reference>
<feature type="region of interest" description="Disordered" evidence="3">
    <location>
        <begin position="695"/>
        <end position="754"/>
    </location>
</feature>
<dbReference type="PANTHER" id="PTHR24366">
    <property type="entry name" value="IG(IMMUNOGLOBULIN) AND LRR(LEUCINE RICH REPEAT) DOMAINS"/>
    <property type="match status" value="1"/>
</dbReference>
<dbReference type="PANTHER" id="PTHR24366:SF168">
    <property type="entry name" value="GH22922P-RELATED"/>
    <property type="match status" value="1"/>
</dbReference>
<feature type="compositionally biased region" description="Basic residues" evidence="3">
    <location>
        <begin position="741"/>
        <end position="753"/>
    </location>
</feature>
<dbReference type="AlphaFoldDB" id="A0A7R9Q8X2"/>
<dbReference type="SMART" id="SM00369">
    <property type="entry name" value="LRR_TYP"/>
    <property type="match status" value="5"/>
</dbReference>
<dbReference type="Pfam" id="PF13855">
    <property type="entry name" value="LRR_8"/>
    <property type="match status" value="2"/>
</dbReference>
<keyword evidence="4" id="KW-1133">Transmembrane helix</keyword>
<feature type="compositionally biased region" description="Polar residues" evidence="3">
    <location>
        <begin position="395"/>
        <end position="423"/>
    </location>
</feature>
<dbReference type="Proteomes" id="UP000728032">
    <property type="component" value="Unassembled WGS sequence"/>
</dbReference>
<feature type="compositionally biased region" description="Polar residues" evidence="3">
    <location>
        <begin position="444"/>
        <end position="453"/>
    </location>
</feature>
<evidence type="ECO:0000313" key="6">
    <source>
        <dbReference type="Proteomes" id="UP000728032"/>
    </source>
</evidence>
<evidence type="ECO:0000256" key="2">
    <source>
        <dbReference type="ARBA" id="ARBA00022737"/>
    </source>
</evidence>
<dbReference type="SUPFAM" id="SSF52058">
    <property type="entry name" value="L domain-like"/>
    <property type="match status" value="1"/>
</dbReference>
<dbReference type="EMBL" id="CAJPVJ010000022">
    <property type="protein sequence ID" value="CAG2158575.1"/>
    <property type="molecule type" value="Genomic_DNA"/>
</dbReference>
<dbReference type="OrthoDB" id="6359842at2759"/>
<dbReference type="InterPro" id="IPR032675">
    <property type="entry name" value="LRR_dom_sf"/>
</dbReference>
<dbReference type="InterPro" id="IPR026906">
    <property type="entry name" value="LRR_5"/>
</dbReference>
<evidence type="ECO:0000256" key="1">
    <source>
        <dbReference type="ARBA" id="ARBA00022614"/>
    </source>
</evidence>